<dbReference type="Proteomes" id="UP000236340">
    <property type="component" value="Unassembled WGS sequence"/>
</dbReference>
<comment type="caution">
    <text evidence="2">The sequence shown here is derived from an EMBL/GenBank/DDBJ whole genome shotgun (WGS) entry which is preliminary data.</text>
</comment>
<sequence length="110" mass="12230">MRIAKLLIFTLLLSLMTAGPALAHKVNLFAYVEDGKIFTESYFPDGRKVKQGTVEIRDSSDRLLTTGTTDDQGLFNCPIPKVDNLTIIIKASMGHKNSYRLKKAEVEDGQ</sequence>
<evidence type="ECO:0000313" key="2">
    <source>
        <dbReference type="EMBL" id="PNU19124.1"/>
    </source>
</evidence>
<proteinExistence type="predicted"/>
<evidence type="ECO:0000313" key="3">
    <source>
        <dbReference type="Proteomes" id="UP000236340"/>
    </source>
</evidence>
<gene>
    <name evidence="2" type="ORF">C2E25_14095</name>
</gene>
<keyword evidence="1" id="KW-0732">Signal</keyword>
<dbReference type="AlphaFoldDB" id="A0A2K2H734"/>
<organism evidence="2 3">
    <name type="scientific">Geothermobacter hydrogeniphilus</name>
    <dbReference type="NCBI Taxonomy" id="1969733"/>
    <lineage>
        <taxon>Bacteria</taxon>
        <taxon>Pseudomonadati</taxon>
        <taxon>Thermodesulfobacteriota</taxon>
        <taxon>Desulfuromonadia</taxon>
        <taxon>Desulfuromonadales</taxon>
        <taxon>Geothermobacteraceae</taxon>
        <taxon>Geothermobacter</taxon>
    </lineage>
</organism>
<dbReference type="RefSeq" id="WP_103116369.1">
    <property type="nucleotide sequence ID" value="NZ_PPFX01000039.1"/>
</dbReference>
<feature type="signal peptide" evidence="1">
    <location>
        <begin position="1"/>
        <end position="23"/>
    </location>
</feature>
<accession>A0A2K2H734</accession>
<dbReference type="OrthoDB" id="9795418at2"/>
<evidence type="ECO:0008006" key="4">
    <source>
        <dbReference type="Google" id="ProtNLM"/>
    </source>
</evidence>
<dbReference type="EMBL" id="PPFX01000039">
    <property type="protein sequence ID" value="PNU19124.1"/>
    <property type="molecule type" value="Genomic_DNA"/>
</dbReference>
<name>A0A2K2H734_9BACT</name>
<evidence type="ECO:0000256" key="1">
    <source>
        <dbReference type="SAM" id="SignalP"/>
    </source>
</evidence>
<reference evidence="2 3" key="1">
    <citation type="journal article" date="2018" name="Genome Announc.">
        <title>Genome Sequence of Geothermobacter sp. HR-1 Iron Reducer from the Loihi Seamount.</title>
        <authorList>
            <person name="Smith H."/>
            <person name="Abuyen K."/>
            <person name="Tremblay J."/>
            <person name="Savalia P."/>
            <person name="Perez-Rodriguez I."/>
            <person name="Emerson D."/>
            <person name="Tully B."/>
            <person name="Amend J."/>
        </authorList>
    </citation>
    <scope>NUCLEOTIDE SEQUENCE [LARGE SCALE GENOMIC DNA]</scope>
    <source>
        <strain evidence="2 3">HR-1</strain>
    </source>
</reference>
<protein>
    <recommendedName>
        <fullName evidence="4">Nickel transport protein</fullName>
    </recommendedName>
</protein>
<feature type="chain" id="PRO_5014350456" description="Nickel transport protein" evidence="1">
    <location>
        <begin position="24"/>
        <end position="110"/>
    </location>
</feature>